<evidence type="ECO:0000256" key="4">
    <source>
        <dbReference type="SAM" id="MobiDB-lite"/>
    </source>
</evidence>
<evidence type="ECO:0000313" key="5">
    <source>
        <dbReference type="EMBL" id="MBB5755567.1"/>
    </source>
</evidence>
<dbReference type="NCBIfam" id="NF005968">
    <property type="entry name" value="PRK08057.1-2"/>
    <property type="match status" value="1"/>
</dbReference>
<protein>
    <submittedName>
        <fullName evidence="5">Precorrin-6A/cobalt-precorrin-6A reductase</fullName>
        <ecNumber evidence="5">1.3.1.106</ecNumber>
        <ecNumber evidence="5">1.3.1.54</ecNumber>
    </submittedName>
</protein>
<dbReference type="EC" id="1.3.1.54" evidence="5"/>
<evidence type="ECO:0000256" key="3">
    <source>
        <dbReference type="ARBA" id="ARBA00023002"/>
    </source>
</evidence>
<proteinExistence type="predicted"/>
<name>A0A840ZEY5_9HYPH</name>
<keyword evidence="6" id="KW-1185">Reference proteome</keyword>
<dbReference type="EC" id="1.3.1.106" evidence="5"/>
<sequence length="327" mass="34021">MTNAAGQGQVGDERRRPPKILIRKILILGGTTEASALVARLAGRPEFDLTLSLAGRTAAPRPEPVATRIGGFGGPEGLARWIEANGIDAVIDATHPFAARISANAASACRAHSVPLLAIRRPCWARQPGDDWIEVGSVAACVPALGPASKNVFLTIGRQELSAFAAAPQHAYLVRTIEPVGDALPVPRVTELRARGPFTLEDEIRLMREAGIDLLVTKNSGGAATYPKIEAARRLGVPVVIVQPPVLPEVPSVSDAEGAAEWLAAHLAGRARVPSPLWGGVRDGGGAEGTVTLDPARPPPPTPPHKGEESASSVNVTASAAPGPSRR</sequence>
<feature type="compositionally biased region" description="Low complexity" evidence="4">
    <location>
        <begin position="310"/>
        <end position="321"/>
    </location>
</feature>
<comment type="caution">
    <text evidence="5">The sequence shown here is derived from an EMBL/GenBank/DDBJ whole genome shotgun (WGS) entry which is preliminary data.</text>
</comment>
<dbReference type="InterPro" id="IPR003723">
    <property type="entry name" value="Precorrin-6x_reduct"/>
</dbReference>
<evidence type="ECO:0000313" key="6">
    <source>
        <dbReference type="Proteomes" id="UP000583454"/>
    </source>
</evidence>
<gene>
    <name evidence="5" type="ORF">HNR00_000256</name>
</gene>
<dbReference type="GO" id="GO:0009236">
    <property type="term" value="P:cobalamin biosynthetic process"/>
    <property type="evidence" value="ECO:0007669"/>
    <property type="project" value="UniProtKB-UniPathway"/>
</dbReference>
<keyword evidence="2" id="KW-0169">Cobalamin biosynthesis</keyword>
<dbReference type="PANTHER" id="PTHR36925:SF1">
    <property type="entry name" value="COBALT-PRECORRIN-6A REDUCTASE"/>
    <property type="match status" value="1"/>
</dbReference>
<reference evidence="5 6" key="1">
    <citation type="submission" date="2020-08" db="EMBL/GenBank/DDBJ databases">
        <title>Genomic Encyclopedia of Type Strains, Phase IV (KMG-IV): sequencing the most valuable type-strain genomes for metagenomic binning, comparative biology and taxonomic classification.</title>
        <authorList>
            <person name="Goeker M."/>
        </authorList>
    </citation>
    <scope>NUCLEOTIDE SEQUENCE [LARGE SCALE GENOMIC DNA]</scope>
    <source>
        <strain evidence="5 6">DSM 2163</strain>
    </source>
</reference>
<dbReference type="UniPathway" id="UPA00148"/>
<dbReference type="GO" id="GO:0016994">
    <property type="term" value="F:precorrin-6A reductase activity"/>
    <property type="evidence" value="ECO:0007669"/>
    <property type="project" value="UniProtKB-EC"/>
</dbReference>
<dbReference type="EMBL" id="JACHOP010000001">
    <property type="protein sequence ID" value="MBB5755567.1"/>
    <property type="molecule type" value="Genomic_DNA"/>
</dbReference>
<dbReference type="NCBIfam" id="TIGR00715">
    <property type="entry name" value="precor6x_red"/>
    <property type="match status" value="1"/>
</dbReference>
<keyword evidence="3 5" id="KW-0560">Oxidoreductase</keyword>
<accession>A0A840ZEY5</accession>
<dbReference type="Proteomes" id="UP000583454">
    <property type="component" value="Unassembled WGS sequence"/>
</dbReference>
<dbReference type="Pfam" id="PF02571">
    <property type="entry name" value="CbiJ"/>
    <property type="match status" value="1"/>
</dbReference>
<evidence type="ECO:0000256" key="1">
    <source>
        <dbReference type="ARBA" id="ARBA00004953"/>
    </source>
</evidence>
<dbReference type="PANTHER" id="PTHR36925">
    <property type="entry name" value="COBALT-PRECORRIN-6A REDUCTASE"/>
    <property type="match status" value="1"/>
</dbReference>
<feature type="region of interest" description="Disordered" evidence="4">
    <location>
        <begin position="275"/>
        <end position="327"/>
    </location>
</feature>
<comment type="pathway">
    <text evidence="1">Cofactor biosynthesis; adenosylcobalamin biosynthesis.</text>
</comment>
<organism evidence="5 6">
    <name type="scientific">Methylorubrum rhodinum</name>
    <dbReference type="NCBI Taxonomy" id="29428"/>
    <lineage>
        <taxon>Bacteria</taxon>
        <taxon>Pseudomonadati</taxon>
        <taxon>Pseudomonadota</taxon>
        <taxon>Alphaproteobacteria</taxon>
        <taxon>Hyphomicrobiales</taxon>
        <taxon>Methylobacteriaceae</taxon>
        <taxon>Methylorubrum</taxon>
    </lineage>
</organism>
<dbReference type="PROSITE" id="PS51014">
    <property type="entry name" value="COBK_CBIJ"/>
    <property type="match status" value="1"/>
</dbReference>
<evidence type="ECO:0000256" key="2">
    <source>
        <dbReference type="ARBA" id="ARBA00022573"/>
    </source>
</evidence>
<dbReference type="AlphaFoldDB" id="A0A840ZEY5"/>